<dbReference type="GO" id="GO:0005886">
    <property type="term" value="C:plasma membrane"/>
    <property type="evidence" value="ECO:0007669"/>
    <property type="project" value="UniProtKB-SubCell"/>
</dbReference>
<keyword evidence="13" id="KW-1185">Reference proteome</keyword>
<dbReference type="PANTHER" id="PTHR44170">
    <property type="entry name" value="PROTEIN SIDEKICK"/>
    <property type="match status" value="1"/>
</dbReference>
<dbReference type="InterPro" id="IPR036116">
    <property type="entry name" value="FN3_sf"/>
</dbReference>
<evidence type="ECO:0000256" key="7">
    <source>
        <dbReference type="ARBA" id="ARBA00023319"/>
    </source>
</evidence>
<feature type="domain" description="Ig-like" evidence="10">
    <location>
        <begin position="326"/>
        <end position="417"/>
    </location>
</feature>
<feature type="region of interest" description="Disordered" evidence="8">
    <location>
        <begin position="1868"/>
        <end position="1894"/>
    </location>
</feature>
<comment type="caution">
    <text evidence="12">The sequence shown here is derived from an EMBL/GenBank/DDBJ whole genome shotgun (WGS) entry which is preliminary data.</text>
</comment>
<feature type="region of interest" description="Disordered" evidence="8">
    <location>
        <begin position="892"/>
        <end position="936"/>
    </location>
</feature>
<reference evidence="12 13" key="1">
    <citation type="submission" date="2021-06" db="EMBL/GenBank/DDBJ databases">
        <title>Chromosome-level genome assembly of the red-tail catfish (Hemibagrus wyckioides).</title>
        <authorList>
            <person name="Shao F."/>
        </authorList>
    </citation>
    <scope>NUCLEOTIDE SEQUENCE [LARGE SCALE GENOMIC DNA]</scope>
    <source>
        <strain evidence="12">EC202008001</strain>
        <tissue evidence="12">Blood</tissue>
    </source>
</reference>
<dbReference type="Pfam" id="PF00041">
    <property type="entry name" value="fn3"/>
    <property type="match status" value="1"/>
</dbReference>
<sequence length="1894" mass="209868">MGQKNLWLLCVRLASFLYLINPSLSTETVVKGRVGGTVELGCTLTSTSNGVMSPNLFPLHVVEWVRLGYNVPILIKFGDYTPRVHPNYKGRVSLTRGASLVVDGLTLEDEGWFECRILLLDRTSDEFRNGTWTFLSITAPPVFVKIPPSIVEVLSGESLTLSCSALGNPKPTVTWRKEDNAVEEEDKIQVINGTLSMVKVTRETAGMYKCHVSNSEGNLTHVTQLQVKGPPVIVIPPEDTIMNMSQDAVLQCHANAYPSNLTYEWQKEGHNVYNVESLRSRVKILVDGTLLIPELIPEDSGNYTCIPSNGLLTPPSASAYLKVKYPARVLQMPRETYLPAGMGGTIMCPVQAEPPMLFVNWTKDGASLDLRQYPGWMINSEGSMFIATVNDNAAGMYTCTAYNSYGTMGQSEPTKVILKDPPSFQVFPKVEYLQEVGRELIIPCQAHGDPAPNITWTKVGGTPYSPFTVLSSGSLVLQPLTKNHQGAWECHATNSVAKVSKGTMVLVLGTSPHAVTAVSIDPGINNASVSWDPGFDGGYTQRFSIWVKPTNRGKHEWTSISVPSSESSLLVTGLQPATSYQFSILPQNKLGSGPFSEIITIMTLAPPTDPPTEVTDLAALLAPTSLSVNYTAVGVLLQWLPPPAQSQLITAFMLQARQEKGEWVTVDRGISVNATEVLVQGLTRDTCYELRLLSHGVRLVSDPSESVNITTKGMGIYPAPPSLLTFVTQPLMAGVIAGGCFLFVAIILSVVTACVMNHRREQHLRKRRDVISTALQKTRSPQASLPDASPNSILKMKLCPPLSFFSNSSFSDHSNRSSFDKGSQSECQDQKKQLLPSSSPPPCYTLFESHLGGSPSSLSVIESISRGPDGRFIAQPYLEDSKAVHIEVKKQFPQSPGQGSGGGSKSSSFRDSPKSCSNMTEKRVIQGPPSRAQVSHSKCLTLMKEQEELKSFMTSHRAQKCEKEQRQTKSASPIRRWTGVEMEEPISKPQDVLLRQKAQRTNSLTQRVSEYRRGCYFGSTSSPMDRLLTSTSQCIQWDISPVTSPSSQVPVLSLSEENTSHCMLPDTPHRGLKGVEDSPADDFSHSPVTQYTSLSILSHQRDSPSCCESDVSKAQARCPERTTEREEDNWRQDRNIKTQAIAPMSTCPVPSSFQHLEAFERTKYPATERGEGTSPDKHFPKLTTNLSNNFNGCSTITYNNQKSDSENIITTADNPSSTSLQPEEKEGIRARSRKSDKCVFSVSPNHISTLPLFENEDESDQSNSSIRSELLKARIVSQPDRMSPLQPSTILEYLSLPGFVEMSVDEPIEECQMSESTWLSPEQADGTLLRTEPDVVPKNWENQGDYNLEESNDQQSRHLVDLKIPVISVGSSIPENVTSSKPCLELAKENTSINPGSSETKCISTQCLAYGNCPQPLFSHKSLGSDKPTRLSPAQPPVSTKVIYNIPYQCESREEYLSEHTQWCQPQNKRTNQVSARISQAPVPFMKKSVSIGPCRNFSDMGQPRPYLRKSVSLGSQKWDHHQSSRTYVSNNCYKSELPNLSEDKSYNLGWTPANSYLRSGPSWQGTEHAKTYSSYERPCYSERPYMTPTSLMHAYGPSVLDPAKLVEPYRQESDPRRQATVFPESLRCPLSYQETLRLVQHRYVPHGPPRPISAPRLVARWDHPRLVDSRKSFQKSFLPRGYSWPSPHQAAFPSGKMQREVYGVVDMGEGRDSTGDGGRASYASQSSGRGSVGPFGQLRQSLSITPTLLSSPETTEECERHKRESDLRERRSKSRNTSVDECYEFDATERRVGLDLLEALKMKQEGMRQGRELRFDRPLTSTGLRVLQKKGPNSFISFPSASQGQQEYSHSLSEARFNALMQEFQEYRSAQESSSQDPCPNSDFHHESESALL</sequence>
<dbReference type="InterPro" id="IPR007110">
    <property type="entry name" value="Ig-like_dom"/>
</dbReference>
<evidence type="ECO:0000256" key="8">
    <source>
        <dbReference type="SAM" id="MobiDB-lite"/>
    </source>
</evidence>
<dbReference type="InterPro" id="IPR013098">
    <property type="entry name" value="Ig_I-set"/>
</dbReference>
<dbReference type="InterPro" id="IPR013106">
    <property type="entry name" value="Ig_V-set"/>
</dbReference>
<feature type="compositionally biased region" description="Basic and acidic residues" evidence="8">
    <location>
        <begin position="1222"/>
        <end position="1232"/>
    </location>
</feature>
<dbReference type="CDD" id="cd00063">
    <property type="entry name" value="FN3"/>
    <property type="match status" value="2"/>
</dbReference>
<dbReference type="SMART" id="SM00409">
    <property type="entry name" value="IG"/>
    <property type="match status" value="5"/>
</dbReference>
<feature type="region of interest" description="Disordered" evidence="8">
    <location>
        <begin position="1211"/>
        <end position="1232"/>
    </location>
</feature>
<dbReference type="InterPro" id="IPR003961">
    <property type="entry name" value="FN3_dom"/>
</dbReference>
<keyword evidence="6" id="KW-0325">Glycoprotein</keyword>
<keyword evidence="9" id="KW-0732">Signal</keyword>
<dbReference type="InterPro" id="IPR013783">
    <property type="entry name" value="Ig-like_fold"/>
</dbReference>
<feature type="compositionally biased region" description="Polar residues" evidence="8">
    <location>
        <begin position="1869"/>
        <end position="1880"/>
    </location>
</feature>
<keyword evidence="2" id="KW-1003">Cell membrane</keyword>
<dbReference type="SMART" id="SM00408">
    <property type="entry name" value="IGc2"/>
    <property type="match status" value="4"/>
</dbReference>
<dbReference type="SUPFAM" id="SSF48726">
    <property type="entry name" value="Immunoglobulin"/>
    <property type="match status" value="5"/>
</dbReference>
<dbReference type="PROSITE" id="PS50835">
    <property type="entry name" value="IG_LIKE"/>
    <property type="match status" value="5"/>
</dbReference>
<organism evidence="12 13">
    <name type="scientific">Hemibagrus wyckioides</name>
    <dbReference type="NCBI Taxonomy" id="337641"/>
    <lineage>
        <taxon>Eukaryota</taxon>
        <taxon>Metazoa</taxon>
        <taxon>Chordata</taxon>
        <taxon>Craniata</taxon>
        <taxon>Vertebrata</taxon>
        <taxon>Euteleostomi</taxon>
        <taxon>Actinopterygii</taxon>
        <taxon>Neopterygii</taxon>
        <taxon>Teleostei</taxon>
        <taxon>Ostariophysi</taxon>
        <taxon>Siluriformes</taxon>
        <taxon>Bagridae</taxon>
        <taxon>Hemibagrus</taxon>
    </lineage>
</organism>
<dbReference type="Proteomes" id="UP000824219">
    <property type="component" value="Linkage Group LG05"/>
</dbReference>
<dbReference type="EMBL" id="JAHKSW010000005">
    <property type="protein sequence ID" value="KAG7332329.1"/>
    <property type="molecule type" value="Genomic_DNA"/>
</dbReference>
<evidence type="ECO:0000313" key="12">
    <source>
        <dbReference type="EMBL" id="KAG7332329.1"/>
    </source>
</evidence>
<evidence type="ECO:0000256" key="5">
    <source>
        <dbReference type="ARBA" id="ARBA00023157"/>
    </source>
</evidence>
<evidence type="ECO:0000256" key="3">
    <source>
        <dbReference type="ARBA" id="ARBA00022737"/>
    </source>
</evidence>
<keyword evidence="3" id="KW-0677">Repeat</keyword>
<dbReference type="Pfam" id="PF07679">
    <property type="entry name" value="I-set"/>
    <property type="match status" value="1"/>
</dbReference>
<evidence type="ECO:0000313" key="13">
    <source>
        <dbReference type="Proteomes" id="UP000824219"/>
    </source>
</evidence>
<accession>A0A9D3SUF9</accession>
<feature type="domain" description="Ig-like" evidence="10">
    <location>
        <begin position="141"/>
        <end position="226"/>
    </location>
</feature>
<proteinExistence type="predicted"/>
<evidence type="ECO:0000256" key="4">
    <source>
        <dbReference type="ARBA" id="ARBA00023136"/>
    </source>
</evidence>
<comment type="subcellular location">
    <subcellularLocation>
        <location evidence="1">Cell membrane</location>
    </subcellularLocation>
</comment>
<feature type="compositionally biased region" description="Basic and acidic residues" evidence="8">
    <location>
        <begin position="1758"/>
        <end position="1770"/>
    </location>
</feature>
<feature type="domain" description="Ig-like" evidence="10">
    <location>
        <begin position="22"/>
        <end position="117"/>
    </location>
</feature>
<feature type="region of interest" description="Disordered" evidence="8">
    <location>
        <begin position="815"/>
        <end position="839"/>
    </location>
</feature>
<dbReference type="Pfam" id="PF13927">
    <property type="entry name" value="Ig_3"/>
    <property type="match status" value="3"/>
</dbReference>
<dbReference type="FunFam" id="2.60.40.10:FF:000323">
    <property type="entry name" value="Immunoglobulin superfamily member 9B"/>
    <property type="match status" value="1"/>
</dbReference>
<evidence type="ECO:0000256" key="6">
    <source>
        <dbReference type="ARBA" id="ARBA00023180"/>
    </source>
</evidence>
<feature type="domain" description="Fibronectin type-III" evidence="11">
    <location>
        <begin position="622"/>
        <end position="714"/>
    </location>
</feature>
<dbReference type="PANTHER" id="PTHR44170:SF41">
    <property type="entry name" value="PROTEIN TURTLE HOMOLOG A"/>
    <property type="match status" value="1"/>
</dbReference>
<evidence type="ECO:0000256" key="2">
    <source>
        <dbReference type="ARBA" id="ARBA00022475"/>
    </source>
</evidence>
<dbReference type="SMART" id="SM00406">
    <property type="entry name" value="IGv"/>
    <property type="match status" value="3"/>
</dbReference>
<dbReference type="OrthoDB" id="6234674at2759"/>
<dbReference type="InterPro" id="IPR003599">
    <property type="entry name" value="Ig_sub"/>
</dbReference>
<feature type="domain" description="Ig-like" evidence="10">
    <location>
        <begin position="230"/>
        <end position="318"/>
    </location>
</feature>
<feature type="compositionally biased region" description="Low complexity" evidence="8">
    <location>
        <begin position="905"/>
        <end position="917"/>
    </location>
</feature>
<name>A0A9D3SUF9_9TELE</name>
<evidence type="ECO:0000256" key="9">
    <source>
        <dbReference type="SAM" id="SignalP"/>
    </source>
</evidence>
<evidence type="ECO:0000259" key="10">
    <source>
        <dbReference type="PROSITE" id="PS50835"/>
    </source>
</evidence>
<dbReference type="SMART" id="SM00060">
    <property type="entry name" value="FN3"/>
    <property type="match status" value="2"/>
</dbReference>
<feature type="compositionally biased region" description="Basic and acidic residues" evidence="8">
    <location>
        <begin position="1884"/>
        <end position="1894"/>
    </location>
</feature>
<feature type="chain" id="PRO_5038395612" evidence="9">
    <location>
        <begin position="26"/>
        <end position="1894"/>
    </location>
</feature>
<evidence type="ECO:0000259" key="11">
    <source>
        <dbReference type="PROSITE" id="PS50853"/>
    </source>
</evidence>
<dbReference type="Gene3D" id="2.60.40.10">
    <property type="entry name" value="Immunoglobulins"/>
    <property type="match status" value="7"/>
</dbReference>
<keyword evidence="4" id="KW-0472">Membrane</keyword>
<feature type="compositionally biased region" description="Low complexity" evidence="8">
    <location>
        <begin position="1742"/>
        <end position="1754"/>
    </location>
</feature>
<feature type="compositionally biased region" description="Polar residues" evidence="8">
    <location>
        <begin position="1211"/>
        <end position="1221"/>
    </location>
</feature>
<evidence type="ECO:0000256" key="1">
    <source>
        <dbReference type="ARBA" id="ARBA00004236"/>
    </source>
</evidence>
<keyword evidence="7" id="KW-0393">Immunoglobulin domain</keyword>
<dbReference type="InterPro" id="IPR036179">
    <property type="entry name" value="Ig-like_dom_sf"/>
</dbReference>
<dbReference type="FunFam" id="2.60.40.10:FF:000005">
    <property type="entry name" value="Neuronal cell adhesion molecule"/>
    <property type="match status" value="1"/>
</dbReference>
<dbReference type="PROSITE" id="PS50853">
    <property type="entry name" value="FN3"/>
    <property type="match status" value="2"/>
</dbReference>
<dbReference type="SUPFAM" id="SSF49265">
    <property type="entry name" value="Fibronectin type III"/>
    <property type="match status" value="1"/>
</dbReference>
<feature type="signal peptide" evidence="9">
    <location>
        <begin position="1"/>
        <end position="25"/>
    </location>
</feature>
<feature type="domain" description="Fibronectin type-III" evidence="11">
    <location>
        <begin position="511"/>
        <end position="606"/>
    </location>
</feature>
<dbReference type="GO" id="GO:0098609">
    <property type="term" value="P:cell-cell adhesion"/>
    <property type="evidence" value="ECO:0007669"/>
    <property type="project" value="TreeGrafter"/>
</dbReference>
<feature type="domain" description="Ig-like" evidence="10">
    <location>
        <begin position="422"/>
        <end position="500"/>
    </location>
</feature>
<gene>
    <name evidence="12" type="ORF">KOW79_004163</name>
</gene>
<keyword evidence="5" id="KW-1015">Disulfide bond</keyword>
<dbReference type="InterPro" id="IPR003598">
    <property type="entry name" value="Ig_sub2"/>
</dbReference>
<feature type="region of interest" description="Disordered" evidence="8">
    <location>
        <begin position="1708"/>
        <end position="1780"/>
    </location>
</feature>
<protein>
    <submittedName>
        <fullName evidence="12">Uncharacterized protein</fullName>
    </submittedName>
</protein>